<evidence type="ECO:0000313" key="3">
    <source>
        <dbReference type="Proteomes" id="UP001597365"/>
    </source>
</evidence>
<reference evidence="3" key="1">
    <citation type="journal article" date="2019" name="Int. J. Syst. Evol. Microbiol.">
        <title>The Global Catalogue of Microorganisms (GCM) 10K type strain sequencing project: providing services to taxonomists for standard genome sequencing and annotation.</title>
        <authorList>
            <consortium name="The Broad Institute Genomics Platform"/>
            <consortium name="The Broad Institute Genome Sequencing Center for Infectious Disease"/>
            <person name="Wu L."/>
            <person name="Ma J."/>
        </authorList>
    </citation>
    <scope>NUCLEOTIDE SEQUENCE [LARGE SCALE GENOMIC DNA]</scope>
    <source>
        <strain evidence="3">CGMCC 4.7455</strain>
    </source>
</reference>
<accession>A0ABW4PF69</accession>
<feature type="region of interest" description="Disordered" evidence="1">
    <location>
        <begin position="164"/>
        <end position="242"/>
    </location>
</feature>
<feature type="compositionally biased region" description="Low complexity" evidence="1">
    <location>
        <begin position="198"/>
        <end position="207"/>
    </location>
</feature>
<feature type="region of interest" description="Disordered" evidence="1">
    <location>
        <begin position="1"/>
        <end position="80"/>
    </location>
</feature>
<name>A0ABW4PF69_9ACTN</name>
<sequence>MSEAPNTGHGPAGQAGQAAKQETRATAERAKEAAGTVAGSAREQARHVTGDAREQVVSMAGRLKERASEEADTQTRKTADTIRQWADDLAGMADSTRPDSPVRNLVSQAADGGRRAADLLEERGAGGLLEGVESFARRRPGAFLAGAALAGFALGRVAKAGKAVHHGADGHGGQHYEERTPSPDLPVATGGGEVRHMPGYGEPPYGDTGPGTGTVPGTGTYGGGTAPGPYPGTDTPRRPEVG</sequence>
<organism evidence="2 3">
    <name type="scientific">Streptomyces desertarenae</name>
    <dbReference type="NCBI Taxonomy" id="2666184"/>
    <lineage>
        <taxon>Bacteria</taxon>
        <taxon>Bacillati</taxon>
        <taxon>Actinomycetota</taxon>
        <taxon>Actinomycetes</taxon>
        <taxon>Kitasatosporales</taxon>
        <taxon>Streptomycetaceae</taxon>
        <taxon>Streptomyces</taxon>
    </lineage>
</organism>
<evidence type="ECO:0008006" key="4">
    <source>
        <dbReference type="Google" id="ProtNLM"/>
    </source>
</evidence>
<feature type="compositionally biased region" description="Basic and acidic residues" evidence="1">
    <location>
        <begin position="21"/>
        <end position="32"/>
    </location>
</feature>
<feature type="compositionally biased region" description="Basic and acidic residues" evidence="1">
    <location>
        <begin position="43"/>
        <end position="54"/>
    </location>
</feature>
<evidence type="ECO:0000256" key="1">
    <source>
        <dbReference type="SAM" id="MobiDB-lite"/>
    </source>
</evidence>
<gene>
    <name evidence="2" type="ORF">ACFSJS_06775</name>
</gene>
<dbReference type="RefSeq" id="WP_380897833.1">
    <property type="nucleotide sequence ID" value="NZ_JBHUFU010000003.1"/>
</dbReference>
<proteinExistence type="predicted"/>
<keyword evidence="3" id="KW-1185">Reference proteome</keyword>
<feature type="compositionally biased region" description="Gly residues" evidence="1">
    <location>
        <begin position="208"/>
        <end position="226"/>
    </location>
</feature>
<feature type="compositionally biased region" description="Basic and acidic residues" evidence="1">
    <location>
        <begin position="62"/>
        <end position="80"/>
    </location>
</feature>
<protein>
    <recommendedName>
        <fullName evidence="4">DUF3618 domain-containing protein</fullName>
    </recommendedName>
</protein>
<evidence type="ECO:0000313" key="2">
    <source>
        <dbReference type="EMBL" id="MFD1829364.1"/>
    </source>
</evidence>
<dbReference type="EMBL" id="JBHUFU010000003">
    <property type="protein sequence ID" value="MFD1829364.1"/>
    <property type="molecule type" value="Genomic_DNA"/>
</dbReference>
<dbReference type="Proteomes" id="UP001597365">
    <property type="component" value="Unassembled WGS sequence"/>
</dbReference>
<feature type="compositionally biased region" description="Basic and acidic residues" evidence="1">
    <location>
        <begin position="166"/>
        <end position="181"/>
    </location>
</feature>
<comment type="caution">
    <text evidence="2">The sequence shown here is derived from an EMBL/GenBank/DDBJ whole genome shotgun (WGS) entry which is preliminary data.</text>
</comment>
<feature type="compositionally biased region" description="Low complexity" evidence="1">
    <location>
        <begin position="8"/>
        <end position="20"/>
    </location>
</feature>